<keyword evidence="3 7" id="KW-0812">Transmembrane</keyword>
<dbReference type="EMBL" id="FOWE01000004">
    <property type="protein sequence ID" value="SFO21967.1"/>
    <property type="molecule type" value="Genomic_DNA"/>
</dbReference>
<dbReference type="Proteomes" id="UP000183642">
    <property type="component" value="Unassembled WGS sequence"/>
</dbReference>
<keyword evidence="9" id="KW-1185">Reference proteome</keyword>
<keyword evidence="5 7" id="KW-0472">Membrane</keyword>
<evidence type="ECO:0000256" key="4">
    <source>
        <dbReference type="ARBA" id="ARBA00022989"/>
    </source>
</evidence>
<evidence type="ECO:0000256" key="6">
    <source>
        <dbReference type="SAM" id="MobiDB-lite"/>
    </source>
</evidence>
<dbReference type="GO" id="GO:0005886">
    <property type="term" value="C:plasma membrane"/>
    <property type="evidence" value="ECO:0007669"/>
    <property type="project" value="UniProtKB-SubCell"/>
</dbReference>
<keyword evidence="2" id="KW-1003">Cell membrane</keyword>
<feature type="transmembrane region" description="Helical" evidence="7">
    <location>
        <begin position="212"/>
        <end position="234"/>
    </location>
</feature>
<accession>A0A1I5FDZ6</accession>
<evidence type="ECO:0000256" key="1">
    <source>
        <dbReference type="ARBA" id="ARBA00004651"/>
    </source>
</evidence>
<evidence type="ECO:0000313" key="9">
    <source>
        <dbReference type="Proteomes" id="UP000183642"/>
    </source>
</evidence>
<feature type="transmembrane region" description="Helical" evidence="7">
    <location>
        <begin position="405"/>
        <end position="425"/>
    </location>
</feature>
<feature type="region of interest" description="Disordered" evidence="6">
    <location>
        <begin position="454"/>
        <end position="476"/>
    </location>
</feature>
<feature type="transmembrane region" description="Helical" evidence="7">
    <location>
        <begin position="333"/>
        <end position="355"/>
    </location>
</feature>
<feature type="transmembrane region" description="Helical" evidence="7">
    <location>
        <begin position="375"/>
        <end position="398"/>
    </location>
</feature>
<proteinExistence type="predicted"/>
<feature type="transmembrane region" description="Helical" evidence="7">
    <location>
        <begin position="302"/>
        <end position="321"/>
    </location>
</feature>
<evidence type="ECO:0000256" key="7">
    <source>
        <dbReference type="SAM" id="Phobius"/>
    </source>
</evidence>
<name>A0A1I5FDZ6_9ACTN</name>
<feature type="compositionally biased region" description="Basic and acidic residues" evidence="6">
    <location>
        <begin position="465"/>
        <end position="476"/>
    </location>
</feature>
<dbReference type="AlphaFoldDB" id="A0A1I5FDZ6"/>
<feature type="compositionally biased region" description="Low complexity" evidence="6">
    <location>
        <begin position="26"/>
        <end position="37"/>
    </location>
</feature>
<dbReference type="InterPro" id="IPR050833">
    <property type="entry name" value="Poly_Biosynth_Transport"/>
</dbReference>
<keyword evidence="4 7" id="KW-1133">Transmembrane helix</keyword>
<feature type="transmembrane region" description="Helical" evidence="7">
    <location>
        <begin position="152"/>
        <end position="170"/>
    </location>
</feature>
<reference evidence="9" key="1">
    <citation type="submission" date="2016-10" db="EMBL/GenBank/DDBJ databases">
        <authorList>
            <person name="Varghese N."/>
            <person name="Submissions S."/>
        </authorList>
    </citation>
    <scope>NUCLEOTIDE SEQUENCE [LARGE SCALE GENOMIC DNA]</scope>
    <source>
        <strain evidence="9">DSM 43161</strain>
    </source>
</reference>
<dbReference type="RefSeq" id="WP_177225164.1">
    <property type="nucleotide sequence ID" value="NZ_FOWE01000004.1"/>
</dbReference>
<feature type="transmembrane region" description="Helical" evidence="7">
    <location>
        <begin position="182"/>
        <end position="206"/>
    </location>
</feature>
<feature type="transmembrane region" description="Helical" evidence="7">
    <location>
        <begin position="255"/>
        <end position="282"/>
    </location>
</feature>
<dbReference type="PANTHER" id="PTHR30250:SF11">
    <property type="entry name" value="O-ANTIGEN TRANSPORTER-RELATED"/>
    <property type="match status" value="1"/>
</dbReference>
<feature type="transmembrane region" description="Helical" evidence="7">
    <location>
        <begin position="79"/>
        <end position="100"/>
    </location>
</feature>
<feature type="transmembrane region" description="Helical" evidence="7">
    <location>
        <begin position="431"/>
        <end position="450"/>
    </location>
</feature>
<gene>
    <name evidence="8" type="ORF">SAMN05660359_02131</name>
</gene>
<comment type="subcellular location">
    <subcellularLocation>
        <location evidence="1">Cell membrane</location>
        <topology evidence="1">Multi-pass membrane protein</topology>
    </subcellularLocation>
</comment>
<evidence type="ECO:0000256" key="3">
    <source>
        <dbReference type="ARBA" id="ARBA00022692"/>
    </source>
</evidence>
<sequence length="476" mass="47815">MRKRAASDQATSPAVSPEATPAVARVGDPGTGPATVPAPAATGRGVLGLGGVAVAVVGSGVFTYLYLALVARSVPVEDYGWFGSYWSLAIVVGFGAFQPIELELARRVHLRPPGAPLPRGALACLAVLTVATTAVVLLASTRLVPALGGETGFLLALLAVCVVSAGQFLLRGLLLGTGRLGLHGAVLLADSGLRVLFALGLTLLVPSAGGAGYAWTLVAAMALAHLPLLGWVLLRRRSSARPRQADDPPARDLAGAIGHLLTGSLAAQVLLNGAPVLVTVLAGPGQDAAAARFVASFTLVRLPLFVAVPLQSALIPLLTRLQTEGDAARLRGLVVRGAALVGGLAVLAAAGGWLLGPAVVSLVFGSRYALAGGEIALLAVGSVLHLGLLLASQALVAAARHRRVAVVWLAGLAAGAVTLAVVPDLVLRCAAAFTVGSGVALLVAAGSLLWSGQGGPGQPAARPPSLREEPRHAPHA</sequence>
<feature type="transmembrane region" description="Helical" evidence="7">
    <location>
        <begin position="121"/>
        <end position="140"/>
    </location>
</feature>
<feature type="region of interest" description="Disordered" evidence="6">
    <location>
        <begin position="1"/>
        <end position="37"/>
    </location>
</feature>
<evidence type="ECO:0000313" key="8">
    <source>
        <dbReference type="EMBL" id="SFO21967.1"/>
    </source>
</evidence>
<feature type="transmembrane region" description="Helical" evidence="7">
    <location>
        <begin position="46"/>
        <end position="67"/>
    </location>
</feature>
<evidence type="ECO:0000256" key="2">
    <source>
        <dbReference type="ARBA" id="ARBA00022475"/>
    </source>
</evidence>
<dbReference type="PANTHER" id="PTHR30250">
    <property type="entry name" value="PST FAMILY PREDICTED COLANIC ACID TRANSPORTER"/>
    <property type="match status" value="1"/>
</dbReference>
<organism evidence="8 9">
    <name type="scientific">Geodermatophilus obscurus</name>
    <dbReference type="NCBI Taxonomy" id="1861"/>
    <lineage>
        <taxon>Bacteria</taxon>
        <taxon>Bacillati</taxon>
        <taxon>Actinomycetota</taxon>
        <taxon>Actinomycetes</taxon>
        <taxon>Geodermatophilales</taxon>
        <taxon>Geodermatophilaceae</taxon>
        <taxon>Geodermatophilus</taxon>
    </lineage>
</organism>
<evidence type="ECO:0000256" key="5">
    <source>
        <dbReference type="ARBA" id="ARBA00023136"/>
    </source>
</evidence>
<protein>
    <submittedName>
        <fullName evidence="8">Membrane protein involved in the export of O-antigen and teichoic acid</fullName>
    </submittedName>
</protein>